<gene>
    <name evidence="1" type="ORF">OXYTRIMIC_248</name>
</gene>
<evidence type="ECO:0000313" key="2">
    <source>
        <dbReference type="Proteomes" id="UP000053232"/>
    </source>
</evidence>
<organism evidence="1 2">
    <name type="scientific">Oxytricha trifallax</name>
    <dbReference type="NCBI Taxonomy" id="1172189"/>
    <lineage>
        <taxon>Eukaryota</taxon>
        <taxon>Sar</taxon>
        <taxon>Alveolata</taxon>
        <taxon>Ciliophora</taxon>
        <taxon>Intramacronucleata</taxon>
        <taxon>Spirotrichea</taxon>
        <taxon>Stichotrichia</taxon>
        <taxon>Sporadotrichida</taxon>
        <taxon>Oxytrichidae</taxon>
        <taxon>Oxytrichinae</taxon>
        <taxon>Oxytricha</taxon>
    </lineage>
</organism>
<protein>
    <submittedName>
        <fullName evidence="1">Uncharacterized protein</fullName>
    </submittedName>
</protein>
<sequence length="93" mass="11210">MINSIEEVVYKIKNIVDQTKLKIERLNLINEQFLEKYQEDIKENTLDKQLYIDANNQNIRKFKYEQKLQVFQESLEILNGFKKPKLSEIAFNN</sequence>
<evidence type="ECO:0000313" key="1">
    <source>
        <dbReference type="EMBL" id="KEJ83025.1"/>
    </source>
</evidence>
<dbReference type="AlphaFoldDB" id="A0A073I0M3"/>
<dbReference type="Proteomes" id="UP000053232">
    <property type="component" value="Unassembled WGS sequence"/>
</dbReference>
<reference evidence="2" key="1">
    <citation type="journal article" date="2014" name="Cell">
        <title>The Architecture of a Scrambled Genome Reveals Massive Levels of Genomic Rearrangement during Development.</title>
        <authorList>
            <person name="Chen X."/>
            <person name="Bracht J.R."/>
            <person name="Goldman A.D."/>
            <person name="Dolzhenko E."/>
            <person name="Clay D.M."/>
            <person name="Swart E.C."/>
            <person name="Perlman D.H."/>
            <person name="Doak T.G."/>
            <person name="Stuart A."/>
            <person name="Amemiya C.T."/>
            <person name="Sebra R.P."/>
            <person name="Landweber L.F."/>
        </authorList>
    </citation>
    <scope>NUCLEOTIDE SEQUENCE [LARGE SCALE GENOMIC DNA]</scope>
    <source>
        <strain evidence="2">JRB310</strain>
    </source>
</reference>
<proteinExistence type="predicted"/>
<dbReference type="EMBL" id="ARYC01001143">
    <property type="protein sequence ID" value="KEJ83025.1"/>
    <property type="molecule type" value="Genomic_DNA"/>
</dbReference>
<accession>A0A073I0M3</accession>
<comment type="caution">
    <text evidence="1">The sequence shown here is derived from an EMBL/GenBank/DDBJ whole genome shotgun (WGS) entry which is preliminary data.</text>
</comment>
<name>A0A073I0M3_9SPIT</name>
<keyword evidence="2" id="KW-1185">Reference proteome</keyword>